<evidence type="ECO:0000256" key="2">
    <source>
        <dbReference type="ARBA" id="ARBA00022771"/>
    </source>
</evidence>
<keyword evidence="3" id="KW-0862">Zinc</keyword>
<organism evidence="4 5">
    <name type="scientific">Anopheles albimanus</name>
    <name type="common">New world malaria mosquito</name>
    <dbReference type="NCBI Taxonomy" id="7167"/>
    <lineage>
        <taxon>Eukaryota</taxon>
        <taxon>Metazoa</taxon>
        <taxon>Ecdysozoa</taxon>
        <taxon>Arthropoda</taxon>
        <taxon>Hexapoda</taxon>
        <taxon>Insecta</taxon>
        <taxon>Pterygota</taxon>
        <taxon>Neoptera</taxon>
        <taxon>Endopterygota</taxon>
        <taxon>Diptera</taxon>
        <taxon>Nematocera</taxon>
        <taxon>Culicoidea</taxon>
        <taxon>Culicidae</taxon>
        <taxon>Anophelinae</taxon>
        <taxon>Anopheles</taxon>
    </lineage>
</organism>
<keyword evidence="2" id="KW-0863">Zinc-finger</keyword>
<evidence type="ECO:0000313" key="5">
    <source>
        <dbReference type="Proteomes" id="UP000069272"/>
    </source>
</evidence>
<name>A0A182FXA5_ANOAL</name>
<dbReference type="VEuPathDB" id="VectorBase:AALB014278"/>
<dbReference type="VEuPathDB" id="VectorBase:AALB20_037084"/>
<reference evidence="4 5" key="1">
    <citation type="journal article" date="2017" name="G3 (Bethesda)">
        <title>The Physical Genome Mapping of Anopheles albimanus Corrected Scaffold Misassemblies and Identified Interarm Rearrangements in Genus Anopheles.</title>
        <authorList>
            <person name="Artemov G.N."/>
            <person name="Peery A.N."/>
            <person name="Jiang X."/>
            <person name="Tu Z."/>
            <person name="Stegniy V.N."/>
            <person name="Sharakhova M.V."/>
            <person name="Sharakhov I.V."/>
        </authorList>
    </citation>
    <scope>NUCLEOTIDE SEQUENCE [LARGE SCALE GENOMIC DNA]</scope>
    <source>
        <strain evidence="4 5">ALBI9_A</strain>
    </source>
</reference>
<keyword evidence="5" id="KW-1185">Reference proteome</keyword>
<evidence type="ECO:0000256" key="3">
    <source>
        <dbReference type="ARBA" id="ARBA00022833"/>
    </source>
</evidence>
<dbReference type="InterPro" id="IPR007588">
    <property type="entry name" value="Znf_FLYWCH"/>
</dbReference>
<dbReference type="Pfam" id="PF04500">
    <property type="entry name" value="FLYWCH"/>
    <property type="match status" value="1"/>
</dbReference>
<proteinExistence type="predicted"/>
<keyword evidence="1" id="KW-0479">Metal-binding</keyword>
<evidence type="ECO:0000256" key="1">
    <source>
        <dbReference type="ARBA" id="ARBA00022723"/>
    </source>
</evidence>
<dbReference type="Proteomes" id="UP000069272">
    <property type="component" value="Chromosome 2R"/>
</dbReference>
<dbReference type="Gene3D" id="2.20.25.240">
    <property type="match status" value="1"/>
</dbReference>
<accession>A0A182FXA5</accession>
<protein>
    <submittedName>
        <fullName evidence="4">FLYWCH-type domain-containing protein</fullName>
    </submittedName>
</protein>
<dbReference type="EnsemblMetazoa" id="AALB014278-RA">
    <property type="protein sequence ID" value="AALB014278-PA"/>
    <property type="gene ID" value="AALB014278"/>
</dbReference>
<dbReference type="GO" id="GO:0008270">
    <property type="term" value="F:zinc ion binding"/>
    <property type="evidence" value="ECO:0007669"/>
    <property type="project" value="UniProtKB-KW"/>
</dbReference>
<dbReference type="AlphaFoldDB" id="A0A182FXA5"/>
<evidence type="ECO:0000313" key="4">
    <source>
        <dbReference type="EnsemblMetazoa" id="AALB014278-PA"/>
    </source>
</evidence>
<reference evidence="4" key="2">
    <citation type="submission" date="2022-08" db="UniProtKB">
        <authorList>
            <consortium name="EnsemblMetazoa"/>
        </authorList>
    </citation>
    <scope>IDENTIFICATION</scope>
    <source>
        <strain evidence="4">STECLA/ALBI9_A</strain>
    </source>
</reference>
<sequence length="108" mass="12859">MSLVLNGYTFEKEKTRKTSSSWRCTQAKVYRCKARIVEQHSYDKDDSRRFQIVRSNHNHAIVSKRRPRGSLNGLRKAKESIIKRYAKQSKASKRIELLNKFEDDYTKY</sequence>